<evidence type="ECO:0000313" key="7">
    <source>
        <dbReference type="Proteomes" id="UP001180840"/>
    </source>
</evidence>
<dbReference type="Gene3D" id="3.40.50.1820">
    <property type="entry name" value="alpha/beta hydrolase"/>
    <property type="match status" value="1"/>
</dbReference>
<evidence type="ECO:0000256" key="4">
    <source>
        <dbReference type="ARBA" id="ARBA00023157"/>
    </source>
</evidence>
<feature type="region of interest" description="Disordered" evidence="5">
    <location>
        <begin position="27"/>
        <end position="46"/>
    </location>
</feature>
<comment type="caution">
    <text evidence="6">The sequence shown here is derived from an EMBL/GenBank/DDBJ whole genome shotgun (WGS) entry which is preliminary data.</text>
</comment>
<keyword evidence="4" id="KW-1015">Disulfide bond</keyword>
<keyword evidence="2" id="KW-0719">Serine esterase</keyword>
<dbReference type="PANTHER" id="PTHR33630:SF9">
    <property type="entry name" value="CUTINASE 4"/>
    <property type="match status" value="1"/>
</dbReference>
<name>A0ABU2A2Z7_9CORY</name>
<gene>
    <name evidence="6" type="ORF">J2S39_002129</name>
</gene>
<organism evidence="6 7">
    <name type="scientific">Corynebacterium guangdongense</name>
    <dbReference type="NCBI Taxonomy" id="1783348"/>
    <lineage>
        <taxon>Bacteria</taxon>
        <taxon>Bacillati</taxon>
        <taxon>Actinomycetota</taxon>
        <taxon>Actinomycetes</taxon>
        <taxon>Mycobacteriales</taxon>
        <taxon>Corynebacteriaceae</taxon>
        <taxon>Corynebacterium</taxon>
    </lineage>
</organism>
<dbReference type="Proteomes" id="UP001180840">
    <property type="component" value="Unassembled WGS sequence"/>
</dbReference>
<accession>A0ABU2A2Z7</accession>
<reference evidence="6" key="1">
    <citation type="submission" date="2023-07" db="EMBL/GenBank/DDBJ databases">
        <title>Sequencing the genomes of 1000 actinobacteria strains.</title>
        <authorList>
            <person name="Klenk H.-P."/>
        </authorList>
    </citation>
    <scope>NUCLEOTIDE SEQUENCE</scope>
    <source>
        <strain evidence="6">DSM 107476</strain>
    </source>
</reference>
<dbReference type="SUPFAM" id="SSF53474">
    <property type="entry name" value="alpha/beta-Hydrolases"/>
    <property type="match status" value="1"/>
</dbReference>
<dbReference type="InterPro" id="IPR000675">
    <property type="entry name" value="Cutinase/axe"/>
</dbReference>
<dbReference type="RefSeq" id="WP_290196165.1">
    <property type="nucleotide sequence ID" value="NZ_CP047654.1"/>
</dbReference>
<keyword evidence="7" id="KW-1185">Reference proteome</keyword>
<evidence type="ECO:0000256" key="2">
    <source>
        <dbReference type="ARBA" id="ARBA00022487"/>
    </source>
</evidence>
<dbReference type="InterPro" id="IPR029058">
    <property type="entry name" value="AB_hydrolase_fold"/>
</dbReference>
<dbReference type="SMART" id="SM01110">
    <property type="entry name" value="Cutinase"/>
    <property type="match status" value="1"/>
</dbReference>
<dbReference type="EMBL" id="JAVDXZ010000001">
    <property type="protein sequence ID" value="MDR7330453.1"/>
    <property type="molecule type" value="Genomic_DNA"/>
</dbReference>
<protein>
    <recommendedName>
        <fullName evidence="8">Cutinase</fullName>
    </recommendedName>
</protein>
<evidence type="ECO:0000256" key="1">
    <source>
        <dbReference type="ARBA" id="ARBA00007534"/>
    </source>
</evidence>
<sequence>MRKAITVIAVVLVLVLIGAGAYSWLSSSDRSPIPESQRDDLPGLEEITEPDWCPDVEIVSTGGTWESWPTDDPFNPTFNPNSFMLSITGPLQAAYDINDVRVWTTPYTAQFKNINSQGEMSYDESRAEGTARVTGELRHIHQTCPSTDFILMGFSQGAVITGDVADQIGGGQGVIPAEKVRGVALIADGRREPGVGVNPGVEVDGIGAEISLQPVSGLIQFVVPGATMTGERPNGFGALADRTYQICAPEDSVCDAPYDIGNGIDRAMGLVEATGIHAQYASNPDVIPGTTTTQWAIDWAHGLINQ</sequence>
<evidence type="ECO:0000313" key="6">
    <source>
        <dbReference type="EMBL" id="MDR7330453.1"/>
    </source>
</evidence>
<evidence type="ECO:0008006" key="8">
    <source>
        <dbReference type="Google" id="ProtNLM"/>
    </source>
</evidence>
<dbReference type="PANTHER" id="PTHR33630">
    <property type="entry name" value="CUTINASE RV1984C-RELATED-RELATED"/>
    <property type="match status" value="1"/>
</dbReference>
<keyword evidence="3" id="KW-0378">Hydrolase</keyword>
<dbReference type="Pfam" id="PF01083">
    <property type="entry name" value="Cutinase"/>
    <property type="match status" value="1"/>
</dbReference>
<comment type="similarity">
    <text evidence="1">Belongs to the cutinase family.</text>
</comment>
<evidence type="ECO:0000256" key="5">
    <source>
        <dbReference type="SAM" id="MobiDB-lite"/>
    </source>
</evidence>
<evidence type="ECO:0000256" key="3">
    <source>
        <dbReference type="ARBA" id="ARBA00022801"/>
    </source>
</evidence>
<proteinExistence type="inferred from homology"/>